<sequence>MGWVFQFHLLLAEAFGKYRNEAGSGVANLLSTGRVAADKPGGIERFQQHAIKDVLSAVSLTQGFMMNMRNIDWYLVQSPGANVEGDPQTFPGPEDASPDAIRAQVAERAHLSPTSTVLIHVACRWRDLRDLTSLPNGDLELKIVDQPAGAQISNAGATAGASGSGAGTSGPPGPSGQGPLTLRKTAATLGEEVQPGCFLVHYAEATHTRRQQFLVDSGPIKAGKTTCLEMLLPALAAADPVFGVGQAREVITMDILMPNEHTGREGLLSALLSQLMIRWSACQIQVNGRLWGLCHSAQQANNMRQLEDAIMQLVGSLEQHVLFLVDEAQWFLMPRHSDGGLDTIAARNQANFLKRLLYHASDRALWALTGSTMATFWWGLAQMAPNGTPPLTANGLITLSARATDEQIDFCWGQLEKQHGPLPSELKIYAAGSAALLCYHVQEHLLHPGVPIPELVTRIDDKWVVEAGTDWKPSLEGMEKEERKGFYALSVPEEGLDVAAGLQPLYLSQLLCGQLEPIHEGSGKQRLISPLYRMVVQSLIQPDGALMPMPLAKPSSPLVLLEGRQLLLRFANSAMKAQKAGWKGANHQQLLCAVESLGASIEMTTQGLLFS</sequence>
<evidence type="ECO:0000256" key="1">
    <source>
        <dbReference type="SAM" id="MobiDB-lite"/>
    </source>
</evidence>
<protein>
    <recommendedName>
        <fullName evidence="2">ORC1/DEAH AAA+ ATPase domain-containing protein</fullName>
    </recommendedName>
</protein>
<dbReference type="Proteomes" id="UP001438707">
    <property type="component" value="Unassembled WGS sequence"/>
</dbReference>
<dbReference type="InterPro" id="IPR049945">
    <property type="entry name" value="AAA_22"/>
</dbReference>
<reference evidence="3 4" key="1">
    <citation type="journal article" date="2024" name="Nat. Commun.">
        <title>Phylogenomics reveals the evolutionary origins of lichenization in chlorophyte algae.</title>
        <authorList>
            <person name="Puginier C."/>
            <person name="Libourel C."/>
            <person name="Otte J."/>
            <person name="Skaloud P."/>
            <person name="Haon M."/>
            <person name="Grisel S."/>
            <person name="Petersen M."/>
            <person name="Berrin J.G."/>
            <person name="Delaux P.M."/>
            <person name="Dal Grande F."/>
            <person name="Keller J."/>
        </authorList>
    </citation>
    <scope>NUCLEOTIDE SEQUENCE [LARGE SCALE GENOMIC DNA]</scope>
    <source>
        <strain evidence="3 4">SAG 2145</strain>
    </source>
</reference>
<accession>A0AAW1R282</accession>
<evidence type="ECO:0000259" key="2">
    <source>
        <dbReference type="Pfam" id="PF13401"/>
    </source>
</evidence>
<feature type="region of interest" description="Disordered" evidence="1">
    <location>
        <begin position="154"/>
        <end position="181"/>
    </location>
</feature>
<dbReference type="Pfam" id="PF13401">
    <property type="entry name" value="AAA_22"/>
    <property type="match status" value="1"/>
</dbReference>
<name>A0AAW1R282_9CHLO</name>
<evidence type="ECO:0000313" key="3">
    <source>
        <dbReference type="EMBL" id="KAK9827896.1"/>
    </source>
</evidence>
<gene>
    <name evidence="3" type="ORF">WJX74_008125</name>
</gene>
<evidence type="ECO:0000313" key="4">
    <source>
        <dbReference type="Proteomes" id="UP001438707"/>
    </source>
</evidence>
<organism evidence="3 4">
    <name type="scientific">Apatococcus lobatus</name>
    <dbReference type="NCBI Taxonomy" id="904363"/>
    <lineage>
        <taxon>Eukaryota</taxon>
        <taxon>Viridiplantae</taxon>
        <taxon>Chlorophyta</taxon>
        <taxon>core chlorophytes</taxon>
        <taxon>Trebouxiophyceae</taxon>
        <taxon>Chlorellales</taxon>
        <taxon>Chlorellaceae</taxon>
        <taxon>Apatococcus</taxon>
    </lineage>
</organism>
<proteinExistence type="predicted"/>
<keyword evidence="4" id="KW-1185">Reference proteome</keyword>
<comment type="caution">
    <text evidence="3">The sequence shown here is derived from an EMBL/GenBank/DDBJ whole genome shotgun (WGS) entry which is preliminary data.</text>
</comment>
<feature type="domain" description="ORC1/DEAH AAA+ ATPase" evidence="2">
    <location>
        <begin position="210"/>
        <end position="353"/>
    </location>
</feature>
<dbReference type="AlphaFoldDB" id="A0AAW1R282"/>
<dbReference type="EMBL" id="JALJOS010000017">
    <property type="protein sequence ID" value="KAK9827896.1"/>
    <property type="molecule type" value="Genomic_DNA"/>
</dbReference>
<dbReference type="GO" id="GO:0016887">
    <property type="term" value="F:ATP hydrolysis activity"/>
    <property type="evidence" value="ECO:0007669"/>
    <property type="project" value="InterPro"/>
</dbReference>